<evidence type="ECO:0000313" key="2">
    <source>
        <dbReference type="Proteomes" id="UP001144280"/>
    </source>
</evidence>
<keyword evidence="2" id="KW-1185">Reference proteome</keyword>
<organism evidence="1 2">
    <name type="scientific">Phytohabitans aurantiacus</name>
    <dbReference type="NCBI Taxonomy" id="3016789"/>
    <lineage>
        <taxon>Bacteria</taxon>
        <taxon>Bacillati</taxon>
        <taxon>Actinomycetota</taxon>
        <taxon>Actinomycetes</taxon>
        <taxon>Micromonosporales</taxon>
        <taxon>Micromonosporaceae</taxon>
    </lineage>
</organism>
<protein>
    <submittedName>
        <fullName evidence="1">Uncharacterized protein</fullName>
    </submittedName>
</protein>
<sequence length="94" mass="9333">MNLLSATVTPMRPSRGSVAVVDPLLDTSAAAAVPRRAAVSGVRPAVALAIAEAIAPASDAGLACAGTVAVPSIRAVLRAPTTITGSRLFLVLKC</sequence>
<gene>
    <name evidence="1" type="ORF">Pa4123_04760</name>
</gene>
<comment type="caution">
    <text evidence="1">The sequence shown here is derived from an EMBL/GenBank/DDBJ whole genome shotgun (WGS) entry which is preliminary data.</text>
</comment>
<reference evidence="1" key="1">
    <citation type="submission" date="2022-12" db="EMBL/GenBank/DDBJ databases">
        <title>New Phytohabitans aurantiacus sp. RD004123 nov., an actinomycete isolated from soil.</title>
        <authorList>
            <person name="Triningsih D.W."/>
            <person name="Harunari E."/>
            <person name="Igarashi Y."/>
        </authorList>
    </citation>
    <scope>NUCLEOTIDE SEQUENCE</scope>
    <source>
        <strain evidence="1">RD004123</strain>
    </source>
</reference>
<dbReference type="Proteomes" id="UP001144280">
    <property type="component" value="Unassembled WGS sequence"/>
</dbReference>
<dbReference type="EMBL" id="BSDI01000001">
    <property type="protein sequence ID" value="GLH95204.1"/>
    <property type="molecule type" value="Genomic_DNA"/>
</dbReference>
<accession>A0ABQ5QN68</accession>
<proteinExistence type="predicted"/>
<name>A0ABQ5QN68_9ACTN</name>
<evidence type="ECO:0000313" key="1">
    <source>
        <dbReference type="EMBL" id="GLH95204.1"/>
    </source>
</evidence>